<dbReference type="STRING" id="294746.A5DR49"/>
<dbReference type="PROSITE" id="PS51190">
    <property type="entry name" value="FATC"/>
    <property type="match status" value="1"/>
</dbReference>
<organism evidence="20 21">
    <name type="scientific">Meyerozyma guilliermondii (strain ATCC 6260 / CBS 566 / DSM 6381 / JCM 1539 / NBRC 10279 / NRRL Y-324)</name>
    <name type="common">Yeast</name>
    <name type="synonym">Candida guilliermondii</name>
    <dbReference type="NCBI Taxonomy" id="294746"/>
    <lineage>
        <taxon>Eukaryota</taxon>
        <taxon>Fungi</taxon>
        <taxon>Dikarya</taxon>
        <taxon>Ascomycota</taxon>
        <taxon>Saccharomycotina</taxon>
        <taxon>Pichiomycetes</taxon>
        <taxon>Debaryomycetaceae</taxon>
        <taxon>Meyerozyma</taxon>
    </lineage>
</organism>
<keyword evidence="8 16" id="KW-0547">Nucleotide-binding</keyword>
<feature type="domain" description="FAT" evidence="18">
    <location>
        <begin position="1691"/>
        <end position="2275"/>
    </location>
</feature>
<feature type="domain" description="FATC" evidence="19">
    <location>
        <begin position="2692"/>
        <end position="2724"/>
    </location>
</feature>
<dbReference type="InterPro" id="IPR038980">
    <property type="entry name" value="ATM_plant"/>
</dbReference>
<keyword evidence="16" id="KW-0158">Chromosome</keyword>
<evidence type="ECO:0000259" key="19">
    <source>
        <dbReference type="PROSITE" id="PS51190"/>
    </source>
</evidence>
<dbReference type="Gene3D" id="1.10.1070.11">
    <property type="entry name" value="Phosphatidylinositol 3-/4-kinase, catalytic domain"/>
    <property type="match status" value="1"/>
</dbReference>
<dbReference type="RefSeq" id="XP_001481987.2">
    <property type="nucleotide sequence ID" value="XM_001481937.1"/>
</dbReference>
<keyword evidence="11 16" id="KW-0067">ATP-binding</keyword>
<dbReference type="eggNOG" id="KOG0892">
    <property type="taxonomic scope" value="Eukaryota"/>
</dbReference>
<evidence type="ECO:0000256" key="2">
    <source>
        <dbReference type="ARBA" id="ARBA00004574"/>
    </source>
</evidence>
<evidence type="ECO:0000256" key="3">
    <source>
        <dbReference type="ARBA" id="ARBA00010769"/>
    </source>
</evidence>
<keyword evidence="21" id="KW-1185">Reference proteome</keyword>
<comment type="similarity">
    <text evidence="3 16">Belongs to the PI3/PI4-kinase family. ATM subfamily.</text>
</comment>
<dbReference type="SMART" id="SM01343">
    <property type="entry name" value="FATC"/>
    <property type="match status" value="1"/>
</dbReference>
<dbReference type="InterPro" id="IPR044107">
    <property type="entry name" value="PIKKc_ATM"/>
</dbReference>
<keyword evidence="9 16" id="KW-0227">DNA damage</keyword>
<evidence type="ECO:0000256" key="1">
    <source>
        <dbReference type="ARBA" id="ARBA00004123"/>
    </source>
</evidence>
<keyword evidence="13 16" id="KW-0539">Nucleus</keyword>
<evidence type="ECO:0000256" key="14">
    <source>
        <dbReference type="ARBA" id="ARBA00047899"/>
    </source>
</evidence>
<evidence type="ECO:0000256" key="15">
    <source>
        <dbReference type="ARBA" id="ARBA00048679"/>
    </source>
</evidence>
<dbReference type="Pfam" id="PF00454">
    <property type="entry name" value="PI3_PI4_kinase"/>
    <property type="match status" value="1"/>
</dbReference>
<evidence type="ECO:0000313" key="20">
    <source>
        <dbReference type="EMBL" id="EDK41652.2"/>
    </source>
</evidence>
<dbReference type="HOGENOM" id="CLU_000178_8_1_1"/>
<evidence type="ECO:0000256" key="9">
    <source>
        <dbReference type="ARBA" id="ARBA00022763"/>
    </source>
</evidence>
<dbReference type="PROSITE" id="PS51189">
    <property type="entry name" value="FAT"/>
    <property type="match status" value="1"/>
</dbReference>
<comment type="catalytic activity">
    <reaction evidence="14 16">
        <text>L-threonyl-[protein] + ATP = O-phospho-L-threonyl-[protein] + ADP + H(+)</text>
        <dbReference type="Rhea" id="RHEA:46608"/>
        <dbReference type="Rhea" id="RHEA-COMP:11060"/>
        <dbReference type="Rhea" id="RHEA-COMP:11605"/>
        <dbReference type="ChEBI" id="CHEBI:15378"/>
        <dbReference type="ChEBI" id="CHEBI:30013"/>
        <dbReference type="ChEBI" id="CHEBI:30616"/>
        <dbReference type="ChEBI" id="CHEBI:61977"/>
        <dbReference type="ChEBI" id="CHEBI:456216"/>
        <dbReference type="EC" id="2.7.11.1"/>
    </reaction>
</comment>
<dbReference type="InterPro" id="IPR018936">
    <property type="entry name" value="PI3/4_kinase_CS"/>
</dbReference>
<dbReference type="PANTHER" id="PTHR37079:SF4">
    <property type="entry name" value="SERINE_THREONINE-PROTEIN KINASE ATM"/>
    <property type="match status" value="1"/>
</dbReference>
<dbReference type="PANTHER" id="PTHR37079">
    <property type="entry name" value="SERINE/THREONINE-PROTEIN KINASE ATM"/>
    <property type="match status" value="1"/>
</dbReference>
<keyword evidence="12 16" id="KW-0779">Telomere</keyword>
<dbReference type="InterPro" id="IPR003152">
    <property type="entry name" value="FATC_dom"/>
</dbReference>
<dbReference type="Gene3D" id="3.30.1010.10">
    <property type="entry name" value="Phosphatidylinositol 3-kinase Catalytic Subunit, Chain A, domain 4"/>
    <property type="match status" value="1"/>
</dbReference>
<dbReference type="KEGG" id="pgu:PGUG_05750"/>
<dbReference type="GO" id="GO:0000781">
    <property type="term" value="C:chromosome, telomeric region"/>
    <property type="evidence" value="ECO:0007669"/>
    <property type="project" value="UniProtKB-SubCell"/>
</dbReference>
<comment type="subcellular location">
    <subcellularLocation>
        <location evidence="2 16">Chromosome</location>
        <location evidence="2 16">Telomere</location>
    </subcellularLocation>
    <subcellularLocation>
        <location evidence="1 16">Nucleus</location>
    </subcellularLocation>
</comment>
<dbReference type="Pfam" id="PF02260">
    <property type="entry name" value="FATC"/>
    <property type="match status" value="1"/>
</dbReference>
<dbReference type="InParanoid" id="A5DR49"/>
<dbReference type="InterPro" id="IPR000403">
    <property type="entry name" value="PI3/4_kinase_cat_dom"/>
</dbReference>
<evidence type="ECO:0000256" key="13">
    <source>
        <dbReference type="ARBA" id="ARBA00023242"/>
    </source>
</evidence>
<dbReference type="InterPro" id="IPR021668">
    <property type="entry name" value="TAN"/>
</dbReference>
<keyword evidence="7 16" id="KW-0808">Transferase</keyword>
<gene>
    <name evidence="20" type="ORF">PGUG_05750</name>
</gene>
<name>A5DR49_PICGU</name>
<keyword evidence="10 16" id="KW-0418">Kinase</keyword>
<evidence type="ECO:0000256" key="11">
    <source>
        <dbReference type="ARBA" id="ARBA00022840"/>
    </source>
</evidence>
<comment type="function">
    <text evidence="16">Serine/threonine protein kinase which activates checkpoint signaling upon genotoxic stresses such as ionizing radiation (IR), ultraviolet light (UV), or DNA replication stalling, thereby acting as a DNA damage sensor. Recognizes the substrate consensus sequence [ST]-Q. Phosphorylates histone H2A to form H2AS128ph (gamma-H2A) at sites of DNA damage, involved in the regulation of DNA damage response mechanism. Required for the control of telomere length and genome stability.</text>
</comment>
<dbReference type="SMART" id="SM00146">
    <property type="entry name" value="PI3Kc"/>
    <property type="match status" value="1"/>
</dbReference>
<dbReference type="SUPFAM" id="SSF56112">
    <property type="entry name" value="Protein kinase-like (PK-like)"/>
    <property type="match status" value="1"/>
</dbReference>
<dbReference type="GO" id="GO:0106310">
    <property type="term" value="F:protein serine kinase activity"/>
    <property type="evidence" value="ECO:0007669"/>
    <property type="project" value="RHEA"/>
</dbReference>
<evidence type="ECO:0000256" key="5">
    <source>
        <dbReference type="ARBA" id="ARBA00014619"/>
    </source>
</evidence>
<dbReference type="EC" id="2.7.11.1" evidence="4 16"/>
<keyword evidence="16" id="KW-0156">Chromatin regulator</keyword>
<dbReference type="SMART" id="SM01342">
    <property type="entry name" value="TAN"/>
    <property type="match status" value="1"/>
</dbReference>
<dbReference type="FunCoup" id="A5DR49">
    <property type="interactions" value="93"/>
</dbReference>
<evidence type="ECO:0000256" key="4">
    <source>
        <dbReference type="ARBA" id="ARBA00012513"/>
    </source>
</evidence>
<accession>A5DR49</accession>
<protein>
    <recommendedName>
        <fullName evidence="5 16">Serine/threonine-protein kinase Tel1</fullName>
        <ecNumber evidence="4 16">2.7.11.1</ecNumber>
    </recommendedName>
</protein>
<evidence type="ECO:0000256" key="16">
    <source>
        <dbReference type="RuleBase" id="RU365027"/>
    </source>
</evidence>
<dbReference type="GO" id="GO:0035556">
    <property type="term" value="P:intracellular signal transduction"/>
    <property type="evidence" value="ECO:0007669"/>
    <property type="project" value="UniProtKB-ARBA"/>
</dbReference>
<comment type="catalytic activity">
    <reaction evidence="15">
        <text>L-seryl-[protein] + ATP = O-phospho-L-seryl-[protein] + ADP + H(+)</text>
        <dbReference type="Rhea" id="RHEA:17989"/>
        <dbReference type="Rhea" id="RHEA-COMP:9863"/>
        <dbReference type="Rhea" id="RHEA-COMP:11604"/>
        <dbReference type="ChEBI" id="CHEBI:15378"/>
        <dbReference type="ChEBI" id="CHEBI:29999"/>
        <dbReference type="ChEBI" id="CHEBI:30616"/>
        <dbReference type="ChEBI" id="CHEBI:83421"/>
        <dbReference type="ChEBI" id="CHEBI:456216"/>
        <dbReference type="EC" id="2.7.11.1"/>
    </reaction>
</comment>
<dbReference type="InterPro" id="IPR011009">
    <property type="entry name" value="Kinase-like_dom_sf"/>
</dbReference>
<evidence type="ECO:0000313" key="21">
    <source>
        <dbReference type="Proteomes" id="UP000001997"/>
    </source>
</evidence>
<dbReference type="Pfam" id="PF11640">
    <property type="entry name" value="TAN"/>
    <property type="match status" value="1"/>
</dbReference>
<dbReference type="OrthoDB" id="381190at2759"/>
<keyword evidence="6 16" id="KW-0723">Serine/threonine-protein kinase</keyword>
<dbReference type="GO" id="GO:0006281">
    <property type="term" value="P:DNA repair"/>
    <property type="evidence" value="ECO:0007669"/>
    <property type="project" value="InterPro"/>
</dbReference>
<evidence type="ECO:0000256" key="8">
    <source>
        <dbReference type="ARBA" id="ARBA00022741"/>
    </source>
</evidence>
<evidence type="ECO:0000259" key="17">
    <source>
        <dbReference type="PROSITE" id="PS50290"/>
    </source>
</evidence>
<sequence>METQVFNQLVTLLSSSKARDRSDGLELLEQVGSAELSSRQFGSISSALLDLIKIEKKAFLTNPTRATEDRLISAIHSLRATIILSLSSAKVVRVKHYTNLVNGIVVLFNGSENAVFAPASLHLARIVSILLKQCFIKDHLSKSDWISVYNHLLLTLENTMEQKGSSLLLAEACQSISHLIYASSDQEVCVSYLFHDKVYLRLFKSLWQLSNFGSEELLAISVLQIVTKSIIMLSTENTAFVTDLIHIGLQVIASHIDISTHELQLQICIFLNVEAVHMYTSSSNTQLHSSKVSSSYVVGSLIRQLIPKSSGYDYLLQAEDIGSNLPQRSNRFFSTNSFYLKDVAHDIKPWLFTRGVALLTRTYFSMTKNYVVTPLPETQDFKRRKTSVNNSLYQSSTAIEYYIKLADDPDPKVSRTALLVLAFFIDTEAQANRVDVTKCITVALSSLKTTYLRGNSFLVIKATLAYMFLHRAHSLSSMMFNQILKITITSVKDESTSDICSEIIYLLSCTNLSSVKLDPNSVNLIKSLLDSSGVNGPIQLSISSFRFWYGLERIASTFGHESVMILSTSIQAWLFERWESFREIVTNDAVETANFVAWICGSDIGNLVHKKLHDQVEALQGLQHLQIQHLEFAVRIHHVSKDEKSSNSPIYTNQAIRSGDTEELISRLISTESFANFESKVSWHIFLVHLLLGLKRTAIDSALKTSLFYSSKSLLSSDVITLPDFDAIKAVTFNLRSSIACSKELQLEDLLKLVSIKDCDKVVKVVRKPDGLGRRNEVPKILDNSVQKIEVLVELLVLSKTNGDTSHFSRCIHLLETLSDPDFAVGILQFLRLAENLPLEEISISTASRIVRCIGERLLANEKYERCESTFVTVALAIQFLLPLFSLNLNSDLGKDCQDICLWYVKCFKMGLIQTENSTLQFFKFVESMILEGEGKIWSNEELVQLLLEGLATAPNNITFHISNSICNLVSQRGQLISYESIINAFDTPQRSVESSSSFLYLLSRLGCSSFSNFATSVYNITEFASFKHAEPYVVQNLSLLASHWKISDVRSLFSLFKVDIIKSYFLRGATINDIPVHIYGFENVDTFIKHEYPTVVGVAMSFGLLETKEIISRSTDHFTTEDRVISHSVDVAVALSFTKGGIENEIFAFKMSDKGGFSQVLQVHRLEIILFIVRSTAIFDDNSIKGLLTREKSDKFSSLFSSVNMKSNGNETSSIPINTAVQTIQRLYNAHDKSSVWSPENVYFLVRRLFVEMNEYQIPERKLKLFRQIKLVLLLSDEGDPCDKLKVLLVKICNHMIRVKNSFSEVHAMMIWINVGGLSLSSSVLFIKEVMLFLRNMLRFDPHAQMSSTFMSNLRTLSALLYDDGLTLLFSAVLDVIAKQEIPLSGKNLELYIHQSLNCGVGVENIFRFSECLIEKATKEPFALYSNIAEALLTLPHSSDYSDQFRSWSADYLASFYLGGSLIDIKPFGSVQAKNFEFHDDFIRNVSTLSHTIRQAAKYCHDLNPRTAGAAELFIGGIVTEKGEVSKSIMDMKDIVSCIKPIDYPTILKFTRDPPQFTSEVGFVSCIKEFHTYTSFELWLDNIITSILDETVSGSPFAAYLAAFIKEVPEFKTNLFPHLILNYVYSYEEGRNNALNLINTVCGTFHQNFNELDSRRCAELMLETVLLIRTGSIKKVSPFPELYTALNKAMLYRYCAEYHMPKPALLFSEELKTSMKHWSIDTAHIHDIYAQIDCLDLLAGIPSSTSFGSVLSHFYKGGTDGDKFQYGTGLLDTDIILSSSSNQDMKSNFVSSGYLGLAKIVSQNHHKEEQPGISEADYEWSWKLNTWSLPTSDSTKEHATIYRTLKHIKESPTEIEQICQRSLVEIWKQRPNVQASGLGLSEYTKSWLRLLATMKGISTISSSDLTAIDDFASTTGWFKDSETSDAENILLSRSIALMLSGTAAEPSSQQLENVFIATIHELSRYVALTRSNEQKPQMIRSTLLISRMIESRKDSAYQEQLVNLAKFESARSLWNQGETQFPLAIAKELAHTDITTPFRKTSYSQSYITSVLVSWLSESKHDLPGNIMADHVERAAREARSNGDQRQAEIFRTFGKFCEKESRSVNLNDGIAKLEKQVNHKKSEIDELKDHYGKTAVSAAEKKSVQRYYSKLKASHIADLENLEALRSQRSMFSRKAAQFYLWTMRADQHNSEDSDSFFSVWLNLSEEDDFCLELESALSEIPSFQIVSWCTQLMSRLSTENTPFQSLIQQLVFRVCRDHPYHSIYGLISLRKHAKYANEDVNPSMAPKTSAANEVWYKLQKINDNMSEVQRYADEFADNSVKLAEHKVKRGKTVDLGSLSIGDYWIHRLPAIPSPAMTVPIDYTCKYENVVFMKSIDGNISVAASGLSLPKIGKFLLSDGTYHRALFKSGTDDLRQDSIMEQVFEKVNTILEKDSATRKRSLRVRTYKAIPLGPKAGVIEYVPNSVALIDIIKPYHLKHDSIKAEKAREQMKSCQNSSNSERIEVFKSIKNKVQPVLKEFFADTFSEVENWFESRVLYTRGIATTSIVGYVLGLGDRHCNNILLDKESGEPIHIDLGVAFDQGKKLPIPETVPFRLTRDIVDGFGISGVEGIFRKSCEHTFRVMQLHSDHILVILDVLRWDPLYTWSISPIRRKHLQQEADVGNIKLQPLDDVSEAGKAISTVGEKLSGRGLSVEATVQTLINEATNDENLALIYCGWCPFF</sequence>
<dbReference type="PROSITE" id="PS00915">
    <property type="entry name" value="PI3_4_KINASE_1"/>
    <property type="match status" value="1"/>
</dbReference>
<dbReference type="PROSITE" id="PS50290">
    <property type="entry name" value="PI3_4_KINASE_3"/>
    <property type="match status" value="1"/>
</dbReference>
<dbReference type="Proteomes" id="UP000001997">
    <property type="component" value="Unassembled WGS sequence"/>
</dbReference>
<evidence type="ECO:0000256" key="6">
    <source>
        <dbReference type="ARBA" id="ARBA00022527"/>
    </source>
</evidence>
<dbReference type="CDD" id="cd05171">
    <property type="entry name" value="PIKKc_ATM"/>
    <property type="match status" value="1"/>
</dbReference>
<dbReference type="GO" id="GO:0004674">
    <property type="term" value="F:protein serine/threonine kinase activity"/>
    <property type="evidence" value="ECO:0007669"/>
    <property type="project" value="UniProtKB-KW"/>
</dbReference>
<dbReference type="InterPro" id="IPR036940">
    <property type="entry name" value="PI3/4_kinase_cat_sf"/>
</dbReference>
<dbReference type="GO" id="GO:0005524">
    <property type="term" value="F:ATP binding"/>
    <property type="evidence" value="ECO:0007669"/>
    <property type="project" value="UniProtKB-KW"/>
</dbReference>
<evidence type="ECO:0000256" key="10">
    <source>
        <dbReference type="ARBA" id="ARBA00022777"/>
    </source>
</evidence>
<evidence type="ECO:0000256" key="7">
    <source>
        <dbReference type="ARBA" id="ARBA00022679"/>
    </source>
</evidence>
<dbReference type="GO" id="GO:0006325">
    <property type="term" value="P:chromatin organization"/>
    <property type="evidence" value="ECO:0007669"/>
    <property type="project" value="UniProtKB-KW"/>
</dbReference>
<evidence type="ECO:0000256" key="12">
    <source>
        <dbReference type="ARBA" id="ARBA00022895"/>
    </source>
</evidence>
<dbReference type="VEuPathDB" id="FungiDB:PGUG_05750"/>
<dbReference type="GO" id="GO:0005634">
    <property type="term" value="C:nucleus"/>
    <property type="evidence" value="ECO:0007669"/>
    <property type="project" value="UniProtKB-SubCell"/>
</dbReference>
<dbReference type="InterPro" id="IPR014009">
    <property type="entry name" value="PIK_FAT"/>
</dbReference>
<dbReference type="EMBL" id="CH408162">
    <property type="protein sequence ID" value="EDK41652.2"/>
    <property type="molecule type" value="Genomic_DNA"/>
</dbReference>
<feature type="domain" description="PI3K/PI4K catalytic" evidence="17">
    <location>
        <begin position="2379"/>
        <end position="2690"/>
    </location>
</feature>
<dbReference type="OMA" id="IYMGWSP"/>
<proteinExistence type="inferred from homology"/>
<dbReference type="GeneID" id="5123875"/>
<dbReference type="PROSITE" id="PS00916">
    <property type="entry name" value="PI3_4_KINASE_2"/>
    <property type="match status" value="1"/>
</dbReference>
<evidence type="ECO:0000259" key="18">
    <source>
        <dbReference type="PROSITE" id="PS51189"/>
    </source>
</evidence>
<reference evidence="20 21" key="1">
    <citation type="journal article" date="2009" name="Nature">
        <title>Evolution of pathogenicity and sexual reproduction in eight Candida genomes.</title>
        <authorList>
            <person name="Butler G."/>
            <person name="Rasmussen M.D."/>
            <person name="Lin M.F."/>
            <person name="Santos M.A."/>
            <person name="Sakthikumar S."/>
            <person name="Munro C.A."/>
            <person name="Rheinbay E."/>
            <person name="Grabherr M."/>
            <person name="Forche A."/>
            <person name="Reedy J.L."/>
            <person name="Agrafioti I."/>
            <person name="Arnaud M.B."/>
            <person name="Bates S."/>
            <person name="Brown A.J."/>
            <person name="Brunke S."/>
            <person name="Costanzo M.C."/>
            <person name="Fitzpatrick D.A."/>
            <person name="de Groot P.W."/>
            <person name="Harris D."/>
            <person name="Hoyer L.L."/>
            <person name="Hube B."/>
            <person name="Klis F.M."/>
            <person name="Kodira C."/>
            <person name="Lennard N."/>
            <person name="Logue M.E."/>
            <person name="Martin R."/>
            <person name="Neiman A.M."/>
            <person name="Nikolaou E."/>
            <person name="Quail M.A."/>
            <person name="Quinn J."/>
            <person name="Santos M.C."/>
            <person name="Schmitzberger F.F."/>
            <person name="Sherlock G."/>
            <person name="Shah P."/>
            <person name="Silverstein K.A."/>
            <person name="Skrzypek M.S."/>
            <person name="Soll D."/>
            <person name="Staggs R."/>
            <person name="Stansfield I."/>
            <person name="Stumpf M.P."/>
            <person name="Sudbery P.E."/>
            <person name="Srikantha T."/>
            <person name="Zeng Q."/>
            <person name="Berman J."/>
            <person name="Berriman M."/>
            <person name="Heitman J."/>
            <person name="Gow N.A."/>
            <person name="Lorenz M.C."/>
            <person name="Birren B.W."/>
            <person name="Kellis M."/>
            <person name="Cuomo C.A."/>
        </authorList>
    </citation>
    <scope>NUCLEOTIDE SEQUENCE [LARGE SCALE GENOMIC DNA]</scope>
    <source>
        <strain evidence="21">ATCC 6260 / CBS 566 / DSM 6381 / JCM 1539 / NBRC 10279 / NRRL Y-324</strain>
    </source>
</reference>